<dbReference type="RefSeq" id="WP_188364704.1">
    <property type="nucleotide sequence ID" value="NZ_BAABJF010000017.1"/>
</dbReference>
<proteinExistence type="inferred from homology"/>
<dbReference type="SUPFAM" id="SSF51338">
    <property type="entry name" value="Composite domain of metallo-dependent hydrolases"/>
    <property type="match status" value="1"/>
</dbReference>
<dbReference type="AlphaFoldDB" id="A0A917CM02"/>
<dbReference type="PANTHER" id="PTHR43794">
    <property type="entry name" value="AMINOHYDROLASE SSNA-RELATED"/>
    <property type="match status" value="1"/>
</dbReference>
<comment type="caution">
    <text evidence="4">The sequence shown here is derived from an EMBL/GenBank/DDBJ whole genome shotgun (WGS) entry which is preliminary data.</text>
</comment>
<dbReference type="InterPro" id="IPR032466">
    <property type="entry name" value="Metal_Hydrolase"/>
</dbReference>
<keyword evidence="2" id="KW-0378">Hydrolase</keyword>
<gene>
    <name evidence="4" type="ORF">GCM10011365_11180</name>
</gene>
<sequence>MKTPLFTLLTLLIFQADAIRPKPAEPQVAPETFINATIHTGEGDVLKNAMLVIESGQITYLGDYQQTQTKGQVTDLKQQHIYPGFILTNTNLGLTEVDAVNASIDFKETGELNPNVRTAIAYNADSMRIPPMRFNGILLAQVVPVGGLVSGTSSVMQLDAWNWNDALIQNNDGLHVNWPAQRTKKFDYATFSMKLEKDKNYTDKVTKIKTLFKDAQAGHSPDNIKLNAVSAVFNGDKQVYIHANTPKAIIESIEFMQSIGIQKPVLVTDSAALPVIDFIISAEVPVIVSSVHDLPQRTDSPVEQPYAVAVKLQQAGVLTAVTYPGSMSARNLGFTAGTTVAQGLDKNTALKMITFNPAKILKIDDRYGSLAVDKSATFFISSGDALDMSGQQLKAAYIDGRKIDLNGKQQKLYHRYHDKYQLTE</sequence>
<dbReference type="InterPro" id="IPR011059">
    <property type="entry name" value="Metal-dep_hydrolase_composite"/>
</dbReference>
<dbReference type="SUPFAM" id="SSF51556">
    <property type="entry name" value="Metallo-dependent hydrolases"/>
    <property type="match status" value="1"/>
</dbReference>
<comment type="similarity">
    <text evidence="1">Belongs to the metallo-dependent hydrolases superfamily. ATZ/TRZ family.</text>
</comment>
<feature type="domain" description="Amidohydrolase-related" evidence="3">
    <location>
        <begin position="226"/>
        <end position="383"/>
    </location>
</feature>
<evidence type="ECO:0000256" key="1">
    <source>
        <dbReference type="ARBA" id="ARBA00006745"/>
    </source>
</evidence>
<name>A0A917CM02_9GAMM</name>
<dbReference type="InterPro" id="IPR006680">
    <property type="entry name" value="Amidohydro-rel"/>
</dbReference>
<reference evidence="4" key="2">
    <citation type="submission" date="2020-09" db="EMBL/GenBank/DDBJ databases">
        <authorList>
            <person name="Sun Q."/>
            <person name="Zhou Y."/>
        </authorList>
    </citation>
    <scope>NUCLEOTIDE SEQUENCE</scope>
    <source>
        <strain evidence="4">CGMCC 1.12181</strain>
    </source>
</reference>
<dbReference type="PANTHER" id="PTHR43794:SF11">
    <property type="entry name" value="AMIDOHYDROLASE-RELATED DOMAIN-CONTAINING PROTEIN"/>
    <property type="match status" value="1"/>
</dbReference>
<keyword evidence="5" id="KW-1185">Reference proteome</keyword>
<dbReference type="EMBL" id="BMEO01000003">
    <property type="protein sequence ID" value="GGF91677.1"/>
    <property type="molecule type" value="Genomic_DNA"/>
</dbReference>
<reference evidence="4" key="1">
    <citation type="journal article" date="2014" name="Int. J. Syst. Evol. Microbiol.">
        <title>Complete genome sequence of Corynebacterium casei LMG S-19264T (=DSM 44701T), isolated from a smear-ripened cheese.</title>
        <authorList>
            <consortium name="US DOE Joint Genome Institute (JGI-PGF)"/>
            <person name="Walter F."/>
            <person name="Albersmeier A."/>
            <person name="Kalinowski J."/>
            <person name="Ruckert C."/>
        </authorList>
    </citation>
    <scope>NUCLEOTIDE SEQUENCE</scope>
    <source>
        <strain evidence="4">CGMCC 1.12181</strain>
    </source>
</reference>
<dbReference type="Proteomes" id="UP000605253">
    <property type="component" value="Unassembled WGS sequence"/>
</dbReference>
<protein>
    <submittedName>
        <fullName evidence="4">Imidazolonepropionase</fullName>
    </submittedName>
</protein>
<evidence type="ECO:0000256" key="2">
    <source>
        <dbReference type="ARBA" id="ARBA00022801"/>
    </source>
</evidence>
<dbReference type="Gene3D" id="3.20.20.140">
    <property type="entry name" value="Metal-dependent hydrolases"/>
    <property type="match status" value="1"/>
</dbReference>
<dbReference type="GO" id="GO:0016810">
    <property type="term" value="F:hydrolase activity, acting on carbon-nitrogen (but not peptide) bonds"/>
    <property type="evidence" value="ECO:0007669"/>
    <property type="project" value="InterPro"/>
</dbReference>
<organism evidence="4 5">
    <name type="scientific">Marinicella pacifica</name>
    <dbReference type="NCBI Taxonomy" id="1171543"/>
    <lineage>
        <taxon>Bacteria</taxon>
        <taxon>Pseudomonadati</taxon>
        <taxon>Pseudomonadota</taxon>
        <taxon>Gammaproteobacteria</taxon>
        <taxon>Lysobacterales</taxon>
        <taxon>Marinicellaceae</taxon>
        <taxon>Marinicella</taxon>
    </lineage>
</organism>
<evidence type="ECO:0000313" key="5">
    <source>
        <dbReference type="Proteomes" id="UP000605253"/>
    </source>
</evidence>
<evidence type="ECO:0000313" key="4">
    <source>
        <dbReference type="EMBL" id="GGF91677.1"/>
    </source>
</evidence>
<evidence type="ECO:0000259" key="3">
    <source>
        <dbReference type="Pfam" id="PF01979"/>
    </source>
</evidence>
<accession>A0A917CM02</accession>
<dbReference type="Pfam" id="PF01979">
    <property type="entry name" value="Amidohydro_1"/>
    <property type="match status" value="1"/>
</dbReference>
<dbReference type="InterPro" id="IPR050287">
    <property type="entry name" value="MTA/SAH_deaminase"/>
</dbReference>